<feature type="compositionally biased region" description="Polar residues" evidence="1">
    <location>
        <begin position="1"/>
        <end position="11"/>
    </location>
</feature>
<dbReference type="RefSeq" id="WP_106181506.1">
    <property type="nucleotide sequence ID" value="NZ_PVNH01000012.1"/>
</dbReference>
<dbReference type="AlphaFoldDB" id="A0A2T0LM75"/>
<accession>A0A2T0LM75</accession>
<evidence type="ECO:0000313" key="5">
    <source>
        <dbReference type="Proteomes" id="UP000238362"/>
    </source>
</evidence>
<name>A0A2T0LM75_9PSEU</name>
<keyword evidence="5" id="KW-1185">Reference proteome</keyword>
<comment type="caution">
    <text evidence="4">The sequence shown here is derived from an EMBL/GenBank/DDBJ whole genome shotgun (WGS) entry which is preliminary data.</text>
</comment>
<keyword evidence="2" id="KW-0472">Membrane</keyword>
<dbReference type="Pfam" id="PF25231">
    <property type="entry name" value="DUF7847"/>
    <property type="match status" value="1"/>
</dbReference>
<evidence type="ECO:0000313" key="4">
    <source>
        <dbReference type="EMBL" id="PRX44183.1"/>
    </source>
</evidence>
<feature type="transmembrane region" description="Helical" evidence="2">
    <location>
        <begin position="75"/>
        <end position="95"/>
    </location>
</feature>
<dbReference type="Proteomes" id="UP000238362">
    <property type="component" value="Unassembled WGS sequence"/>
</dbReference>
<dbReference type="InterPro" id="IPR057169">
    <property type="entry name" value="DUF7847"/>
</dbReference>
<dbReference type="OrthoDB" id="121140at2"/>
<feature type="transmembrane region" description="Helical" evidence="2">
    <location>
        <begin position="239"/>
        <end position="262"/>
    </location>
</feature>
<proteinExistence type="predicted"/>
<feature type="domain" description="DUF7847" evidence="3">
    <location>
        <begin position="140"/>
        <end position="307"/>
    </location>
</feature>
<evidence type="ECO:0000259" key="3">
    <source>
        <dbReference type="Pfam" id="PF25231"/>
    </source>
</evidence>
<sequence>MTDSTGWSTPNPDDDPRHGQGPQGQYPRYPGQPEGSGAGGAGGPLGHGKPGVIPLRPLGLGEILDGAITTMRKHAGVVFGSSAIVAVISAALYLITDFFVLDSLNQVVTIDQNASPEEQLDQAFAAMGDSLATNGVAALITLLTQTFLAGFLTVVAGKAVLGKPIGAGEAWAELRPRLLPLFGLTVVVTLIVMVGLILCILPGIWLWVLFGLATPALILERGSIGQSLGRSRLLVRGAWWRVFGVLLLAMVITTLIALVIGVPFSAMGGAFSTAELSFGDMLIIRIGDAIAQTITVPFVALVTALLYIDQRMRKEGLDLELARAAGTA</sequence>
<feature type="compositionally biased region" description="Gly residues" evidence="1">
    <location>
        <begin position="34"/>
        <end position="48"/>
    </location>
</feature>
<keyword evidence="2" id="KW-1133">Transmembrane helix</keyword>
<dbReference type="EMBL" id="PVNH01000012">
    <property type="protein sequence ID" value="PRX44183.1"/>
    <property type="molecule type" value="Genomic_DNA"/>
</dbReference>
<feature type="transmembrane region" description="Helical" evidence="2">
    <location>
        <begin position="282"/>
        <end position="308"/>
    </location>
</feature>
<feature type="transmembrane region" description="Helical" evidence="2">
    <location>
        <begin position="136"/>
        <end position="157"/>
    </location>
</feature>
<evidence type="ECO:0000256" key="2">
    <source>
        <dbReference type="SAM" id="Phobius"/>
    </source>
</evidence>
<feature type="transmembrane region" description="Helical" evidence="2">
    <location>
        <begin position="204"/>
        <end position="219"/>
    </location>
</feature>
<feature type="compositionally biased region" description="Low complexity" evidence="1">
    <location>
        <begin position="19"/>
        <end position="33"/>
    </location>
</feature>
<reference evidence="4 5" key="1">
    <citation type="submission" date="2018-03" db="EMBL/GenBank/DDBJ databases">
        <title>Genomic Encyclopedia of Type Strains, Phase III (KMG-III): the genomes of soil and plant-associated and newly described type strains.</title>
        <authorList>
            <person name="Whitman W."/>
        </authorList>
    </citation>
    <scope>NUCLEOTIDE SEQUENCE [LARGE SCALE GENOMIC DNA]</scope>
    <source>
        <strain evidence="4 5">CGMCC 4.7125</strain>
    </source>
</reference>
<evidence type="ECO:0000256" key="1">
    <source>
        <dbReference type="SAM" id="MobiDB-lite"/>
    </source>
</evidence>
<keyword evidence="2" id="KW-0812">Transmembrane</keyword>
<organism evidence="4 5">
    <name type="scientific">Prauserella shujinwangii</name>
    <dbReference type="NCBI Taxonomy" id="1453103"/>
    <lineage>
        <taxon>Bacteria</taxon>
        <taxon>Bacillati</taxon>
        <taxon>Actinomycetota</taxon>
        <taxon>Actinomycetes</taxon>
        <taxon>Pseudonocardiales</taxon>
        <taxon>Pseudonocardiaceae</taxon>
        <taxon>Prauserella</taxon>
    </lineage>
</organism>
<feature type="transmembrane region" description="Helical" evidence="2">
    <location>
        <begin position="178"/>
        <end position="198"/>
    </location>
</feature>
<gene>
    <name evidence="4" type="ORF">B0I33_11261</name>
</gene>
<feature type="region of interest" description="Disordered" evidence="1">
    <location>
        <begin position="1"/>
        <end position="48"/>
    </location>
</feature>
<protein>
    <recommendedName>
        <fullName evidence="3">DUF7847 domain-containing protein</fullName>
    </recommendedName>
</protein>